<comment type="caution">
    <text evidence="1">The sequence shown here is derived from an EMBL/GenBank/DDBJ whole genome shotgun (WGS) entry which is preliminary data.</text>
</comment>
<accession>A0A1Q3ECR0</accession>
<evidence type="ECO:0000313" key="2">
    <source>
        <dbReference type="Proteomes" id="UP000188533"/>
    </source>
</evidence>
<reference evidence="1 2" key="2">
    <citation type="submission" date="2017-02" db="EMBL/GenBank/DDBJ databases">
        <title>A genome survey and senescence transcriptome analysis in Lentinula edodes.</title>
        <authorList>
            <person name="Sakamoto Y."/>
            <person name="Nakade K."/>
            <person name="Sato S."/>
            <person name="Yoshida Y."/>
            <person name="Miyazaki K."/>
            <person name="Natsume S."/>
            <person name="Konno N."/>
        </authorList>
    </citation>
    <scope>NUCLEOTIDE SEQUENCE [LARGE SCALE GENOMIC DNA]</scope>
    <source>
        <strain evidence="1 2">NBRC 111202</strain>
    </source>
</reference>
<sequence>MLRATQCNMLLNLSEAVLPNTISLHLCLLVAQLRDLPVGGSVQKICRDHSSMNPPAKFEINTSISSDVRLANKIVQCRACARGILAAEVQISEIHYMACICKTWILKYIRVGDSYCEDSMIDDCGYMIVAFCVRHILVHHDAQQCSTI</sequence>
<gene>
    <name evidence="1" type="ORF">LENED_006825</name>
</gene>
<protein>
    <submittedName>
        <fullName evidence="1">Uncharacterized protein</fullName>
    </submittedName>
</protein>
<dbReference type="Proteomes" id="UP000188533">
    <property type="component" value="Unassembled WGS sequence"/>
</dbReference>
<keyword evidence="2" id="KW-1185">Reference proteome</keyword>
<reference evidence="1 2" key="1">
    <citation type="submission" date="2016-08" db="EMBL/GenBank/DDBJ databases">
        <authorList>
            <consortium name="Lentinula edodes genome sequencing consortium"/>
            <person name="Sakamoto Y."/>
            <person name="Nakade K."/>
            <person name="Sato S."/>
            <person name="Yoshida Y."/>
            <person name="Miyazaki K."/>
            <person name="Natsume S."/>
            <person name="Konno N."/>
        </authorList>
    </citation>
    <scope>NUCLEOTIDE SEQUENCE [LARGE SCALE GENOMIC DNA]</scope>
    <source>
        <strain evidence="1 2">NBRC 111202</strain>
    </source>
</reference>
<dbReference type="AlphaFoldDB" id="A0A1Q3ECR0"/>
<organism evidence="1 2">
    <name type="scientific">Lentinula edodes</name>
    <name type="common">Shiitake mushroom</name>
    <name type="synonym">Lentinus edodes</name>
    <dbReference type="NCBI Taxonomy" id="5353"/>
    <lineage>
        <taxon>Eukaryota</taxon>
        <taxon>Fungi</taxon>
        <taxon>Dikarya</taxon>
        <taxon>Basidiomycota</taxon>
        <taxon>Agaricomycotina</taxon>
        <taxon>Agaricomycetes</taxon>
        <taxon>Agaricomycetidae</taxon>
        <taxon>Agaricales</taxon>
        <taxon>Marasmiineae</taxon>
        <taxon>Omphalotaceae</taxon>
        <taxon>Lentinula</taxon>
    </lineage>
</organism>
<proteinExistence type="predicted"/>
<name>A0A1Q3ECR0_LENED</name>
<evidence type="ECO:0000313" key="1">
    <source>
        <dbReference type="EMBL" id="GAW04995.1"/>
    </source>
</evidence>
<dbReference type="EMBL" id="BDGU01000223">
    <property type="protein sequence ID" value="GAW04995.1"/>
    <property type="molecule type" value="Genomic_DNA"/>
</dbReference>